<keyword evidence="1" id="KW-1133">Transmembrane helix</keyword>
<organism evidence="3 4">
    <name type="scientific">Parelaphostrongylus tenuis</name>
    <name type="common">Meningeal worm</name>
    <dbReference type="NCBI Taxonomy" id="148309"/>
    <lineage>
        <taxon>Eukaryota</taxon>
        <taxon>Metazoa</taxon>
        <taxon>Ecdysozoa</taxon>
        <taxon>Nematoda</taxon>
        <taxon>Chromadorea</taxon>
        <taxon>Rhabditida</taxon>
        <taxon>Rhabditina</taxon>
        <taxon>Rhabditomorpha</taxon>
        <taxon>Strongyloidea</taxon>
        <taxon>Metastrongylidae</taxon>
        <taxon>Parelaphostrongylus</taxon>
    </lineage>
</organism>
<dbReference type="Proteomes" id="UP001196413">
    <property type="component" value="Unassembled WGS sequence"/>
</dbReference>
<dbReference type="Pfam" id="PF10328">
    <property type="entry name" value="7TM_GPCR_Srx"/>
    <property type="match status" value="1"/>
</dbReference>
<reference evidence="3" key="1">
    <citation type="submission" date="2021-06" db="EMBL/GenBank/DDBJ databases">
        <title>Parelaphostrongylus tenuis whole genome reference sequence.</title>
        <authorList>
            <person name="Garwood T.J."/>
            <person name="Larsen P.A."/>
            <person name="Fountain-Jones N.M."/>
            <person name="Garbe J.R."/>
            <person name="Macchietto M.G."/>
            <person name="Kania S.A."/>
            <person name="Gerhold R.W."/>
            <person name="Richards J.E."/>
            <person name="Wolf T.M."/>
        </authorList>
    </citation>
    <scope>NUCLEOTIDE SEQUENCE</scope>
    <source>
        <strain evidence="3">MNPRO001-30</strain>
        <tissue evidence="3">Meninges</tissue>
    </source>
</reference>
<keyword evidence="1" id="KW-0472">Membrane</keyword>
<evidence type="ECO:0000313" key="4">
    <source>
        <dbReference type="Proteomes" id="UP001196413"/>
    </source>
</evidence>
<feature type="transmembrane region" description="Helical" evidence="1">
    <location>
        <begin position="50"/>
        <end position="74"/>
    </location>
</feature>
<feature type="transmembrane region" description="Helical" evidence="1">
    <location>
        <begin position="80"/>
        <end position="107"/>
    </location>
</feature>
<comment type="caution">
    <text evidence="3">The sequence shown here is derived from an EMBL/GenBank/DDBJ whole genome shotgun (WGS) entry which is preliminary data.</text>
</comment>
<dbReference type="SUPFAM" id="SSF81321">
    <property type="entry name" value="Family A G protein-coupled receptor-like"/>
    <property type="match status" value="1"/>
</dbReference>
<keyword evidence="1" id="KW-0812">Transmembrane</keyword>
<evidence type="ECO:0000259" key="2">
    <source>
        <dbReference type="Pfam" id="PF10328"/>
    </source>
</evidence>
<protein>
    <recommendedName>
        <fullName evidence="2">7TM GPCR serpentine receptor class x (Srx) domain-containing protein</fullName>
    </recommendedName>
</protein>
<sequence length="112" mass="12366">MVSTKRHARPFREIWCNRALELGNFNENELKLDLMANNSAMLSHIRLENIAVSVITAAVGVLGLVLNGIAILVVRYNPALWSSFGLLCLSHIVANMGALLIFLLWIAPITLL</sequence>
<dbReference type="EMBL" id="JAHQIW010001696">
    <property type="protein sequence ID" value="KAJ1353372.1"/>
    <property type="molecule type" value="Genomic_DNA"/>
</dbReference>
<dbReference type="AlphaFoldDB" id="A0AAD5M779"/>
<evidence type="ECO:0000313" key="3">
    <source>
        <dbReference type="EMBL" id="KAJ1353372.1"/>
    </source>
</evidence>
<dbReference type="Gene3D" id="1.20.1070.10">
    <property type="entry name" value="Rhodopsin 7-helix transmembrane proteins"/>
    <property type="match status" value="1"/>
</dbReference>
<dbReference type="InterPro" id="IPR019430">
    <property type="entry name" value="7TM_GPCR_serpentine_rcpt_Srx"/>
</dbReference>
<gene>
    <name evidence="3" type="ORF">KIN20_009979</name>
</gene>
<keyword evidence="4" id="KW-1185">Reference proteome</keyword>
<accession>A0AAD5M779</accession>
<name>A0AAD5M779_PARTN</name>
<feature type="domain" description="7TM GPCR serpentine receptor class x (Srx)" evidence="2">
    <location>
        <begin position="59"/>
        <end position="112"/>
    </location>
</feature>
<proteinExistence type="predicted"/>
<evidence type="ECO:0000256" key="1">
    <source>
        <dbReference type="SAM" id="Phobius"/>
    </source>
</evidence>